<feature type="compositionally biased region" description="Acidic residues" evidence="2">
    <location>
        <begin position="322"/>
        <end position="333"/>
    </location>
</feature>
<reference evidence="5" key="1">
    <citation type="submission" date="2010-07" db="EMBL/GenBank/DDBJ databases">
        <title>The genome sequence of Gaeumannomyces graminis var. tritici strain R3-111a-1.</title>
        <authorList>
            <consortium name="The Broad Institute Genome Sequencing Platform"/>
            <person name="Ma L.-J."/>
            <person name="Dead R."/>
            <person name="Young S."/>
            <person name="Zeng Q."/>
            <person name="Koehrsen M."/>
            <person name="Alvarado L."/>
            <person name="Berlin A."/>
            <person name="Chapman S.B."/>
            <person name="Chen Z."/>
            <person name="Freedman E."/>
            <person name="Gellesch M."/>
            <person name="Goldberg J."/>
            <person name="Griggs A."/>
            <person name="Gujja S."/>
            <person name="Heilman E.R."/>
            <person name="Heiman D."/>
            <person name="Hepburn T."/>
            <person name="Howarth C."/>
            <person name="Jen D."/>
            <person name="Larson L."/>
            <person name="Mehta T."/>
            <person name="Neiman D."/>
            <person name="Pearson M."/>
            <person name="Roberts A."/>
            <person name="Saif S."/>
            <person name="Shea T."/>
            <person name="Shenoy N."/>
            <person name="Sisk P."/>
            <person name="Stolte C."/>
            <person name="Sykes S."/>
            <person name="Walk T."/>
            <person name="White J."/>
            <person name="Yandava C."/>
            <person name="Haas B."/>
            <person name="Nusbaum C."/>
            <person name="Birren B."/>
        </authorList>
    </citation>
    <scope>NUCLEOTIDE SEQUENCE [LARGE SCALE GENOMIC DNA]</scope>
    <source>
        <strain evidence="5">R3-111a-1</strain>
    </source>
</reference>
<dbReference type="GeneID" id="20347959"/>
<gene>
    <name evidence="4" type="primary">20347959</name>
    <name evidence="3" type="ORF">GGTG_07501</name>
</gene>
<feature type="compositionally biased region" description="Basic and acidic residues" evidence="2">
    <location>
        <begin position="121"/>
        <end position="134"/>
    </location>
</feature>
<feature type="compositionally biased region" description="Polar residues" evidence="2">
    <location>
        <begin position="297"/>
        <end position="320"/>
    </location>
</feature>
<evidence type="ECO:0000256" key="2">
    <source>
        <dbReference type="SAM" id="MobiDB-lite"/>
    </source>
</evidence>
<keyword evidence="5" id="KW-1185">Reference proteome</keyword>
<evidence type="ECO:0000313" key="5">
    <source>
        <dbReference type="Proteomes" id="UP000006039"/>
    </source>
</evidence>
<dbReference type="RefSeq" id="XP_009223589.1">
    <property type="nucleotide sequence ID" value="XM_009225325.1"/>
</dbReference>
<evidence type="ECO:0000313" key="4">
    <source>
        <dbReference type="EnsemblFungi" id="EJT73645"/>
    </source>
</evidence>
<dbReference type="EnsemblFungi" id="EJT73645">
    <property type="protein sequence ID" value="EJT73645"/>
    <property type="gene ID" value="GGTG_07501"/>
</dbReference>
<feature type="region of interest" description="Disordered" evidence="2">
    <location>
        <begin position="285"/>
        <end position="335"/>
    </location>
</feature>
<dbReference type="EMBL" id="GL385398">
    <property type="protein sequence ID" value="EJT73645.1"/>
    <property type="molecule type" value="Genomic_DNA"/>
</dbReference>
<reference evidence="4" key="5">
    <citation type="submission" date="2018-04" db="UniProtKB">
        <authorList>
            <consortium name="EnsemblFungi"/>
        </authorList>
    </citation>
    <scope>IDENTIFICATION</scope>
    <source>
        <strain evidence="4">R3-111a-1</strain>
    </source>
</reference>
<feature type="region of interest" description="Disordered" evidence="2">
    <location>
        <begin position="511"/>
        <end position="536"/>
    </location>
</feature>
<reference evidence="4" key="4">
    <citation type="journal article" date="2015" name="G3 (Bethesda)">
        <title>Genome sequences of three phytopathogenic species of the Magnaporthaceae family of fungi.</title>
        <authorList>
            <person name="Okagaki L.H."/>
            <person name="Nunes C.C."/>
            <person name="Sailsbery J."/>
            <person name="Clay B."/>
            <person name="Brown D."/>
            <person name="John T."/>
            <person name="Oh Y."/>
            <person name="Young N."/>
            <person name="Fitzgerald M."/>
            <person name="Haas B.J."/>
            <person name="Zeng Q."/>
            <person name="Young S."/>
            <person name="Adiconis X."/>
            <person name="Fan L."/>
            <person name="Levin J.Z."/>
            <person name="Mitchell T.K."/>
            <person name="Okubara P.A."/>
            <person name="Farman M.L."/>
            <person name="Kohn L.M."/>
            <person name="Birren B."/>
            <person name="Ma L.-J."/>
            <person name="Dean R.A."/>
        </authorList>
    </citation>
    <scope>NUCLEOTIDE SEQUENCE</scope>
    <source>
        <strain evidence="4">R3-111a-1</strain>
    </source>
</reference>
<organism evidence="3">
    <name type="scientific">Gaeumannomyces tritici (strain R3-111a-1)</name>
    <name type="common">Wheat and barley take-all root rot fungus</name>
    <name type="synonym">Gaeumannomyces graminis var. tritici</name>
    <dbReference type="NCBI Taxonomy" id="644352"/>
    <lineage>
        <taxon>Eukaryota</taxon>
        <taxon>Fungi</taxon>
        <taxon>Dikarya</taxon>
        <taxon>Ascomycota</taxon>
        <taxon>Pezizomycotina</taxon>
        <taxon>Sordariomycetes</taxon>
        <taxon>Sordariomycetidae</taxon>
        <taxon>Magnaporthales</taxon>
        <taxon>Magnaporthaceae</taxon>
        <taxon>Gaeumannomyces</taxon>
    </lineage>
</organism>
<reference evidence="3" key="3">
    <citation type="submission" date="2010-09" db="EMBL/GenBank/DDBJ databases">
        <title>Annotation of Gaeumannomyces graminis var. tritici R3-111a-1.</title>
        <authorList>
            <consortium name="The Broad Institute Genome Sequencing Platform"/>
            <person name="Ma L.-J."/>
            <person name="Dead R."/>
            <person name="Young S.K."/>
            <person name="Zeng Q."/>
            <person name="Gargeya S."/>
            <person name="Fitzgerald M."/>
            <person name="Haas B."/>
            <person name="Abouelleil A."/>
            <person name="Alvarado L."/>
            <person name="Arachchi H.M."/>
            <person name="Berlin A."/>
            <person name="Brown A."/>
            <person name="Chapman S.B."/>
            <person name="Chen Z."/>
            <person name="Dunbar C."/>
            <person name="Freedman E."/>
            <person name="Gearin G."/>
            <person name="Gellesch M."/>
            <person name="Goldberg J."/>
            <person name="Griggs A."/>
            <person name="Gujja S."/>
            <person name="Heiman D."/>
            <person name="Howarth C."/>
            <person name="Larson L."/>
            <person name="Lui A."/>
            <person name="MacDonald P.J.P."/>
            <person name="Mehta T."/>
            <person name="Montmayeur A."/>
            <person name="Murphy C."/>
            <person name="Neiman D."/>
            <person name="Pearson M."/>
            <person name="Priest M."/>
            <person name="Roberts A."/>
            <person name="Saif S."/>
            <person name="Shea T."/>
            <person name="Shenoy N."/>
            <person name="Sisk P."/>
            <person name="Stolte C."/>
            <person name="Sykes S."/>
            <person name="Yandava C."/>
            <person name="Wortman J."/>
            <person name="Nusbaum C."/>
            <person name="Birren B."/>
        </authorList>
    </citation>
    <scope>NUCLEOTIDE SEQUENCE</scope>
    <source>
        <strain evidence="3">R3-111a-1</strain>
    </source>
</reference>
<accession>J3P1V3</accession>
<feature type="region of interest" description="Disordered" evidence="2">
    <location>
        <begin position="121"/>
        <end position="208"/>
    </location>
</feature>
<dbReference type="AlphaFoldDB" id="J3P1V3"/>
<keyword evidence="1" id="KW-0175">Coiled coil</keyword>
<dbReference type="Proteomes" id="UP000006039">
    <property type="component" value="Unassembled WGS sequence"/>
</dbReference>
<name>J3P1V3_GAET3</name>
<dbReference type="VEuPathDB" id="FungiDB:GGTG_07501"/>
<feature type="compositionally biased region" description="Low complexity" evidence="2">
    <location>
        <begin position="525"/>
        <end position="536"/>
    </location>
</feature>
<proteinExistence type="predicted"/>
<feature type="compositionally biased region" description="Low complexity" evidence="2">
    <location>
        <begin position="136"/>
        <end position="146"/>
    </location>
</feature>
<feature type="coiled-coil region" evidence="1">
    <location>
        <begin position="608"/>
        <end position="642"/>
    </location>
</feature>
<feature type="compositionally biased region" description="Polar residues" evidence="2">
    <location>
        <begin position="174"/>
        <end position="201"/>
    </location>
</feature>
<feature type="region of interest" description="Disordered" evidence="2">
    <location>
        <begin position="426"/>
        <end position="480"/>
    </location>
</feature>
<sequence>MASTWNPEEVLGLHEDSPSRGVWRCVARVPKVAPDGGAVEDDGTQRCQRPIRPCEQNTIRRLLADMSHELPDQVDHNLLLHLARACLCIDATPEPHRGRQEASVIYEWTELMCTEAWRLREPTPSDPFTRDPFKVESSASSSAAASRAEEKKAFDEDSALSPRSLPRRVVSARTRLQSISASTISQRRGGNSPPALSSSPVSTWPARTPTASATAALMLSAAHNSAHHPHAPPSPPDSATFSDGRMTSSTGISAFPDLPIYHPVPSSFDTAASSAMSSASTSLIPARPSIISPPLPTGTTIQTSSASSDQLSVGSASTANAADDEDDDDEEAVPDTPYAGTVFEVASTSASPAPETAAYATVPASFINSTVPPPLPTTTTMITEGSSNCSSNCSSVISSTGDSSVARADDSNMDCAIMSMPPRASVAAAEVAARHQKRQQQRQQQQRQNGRTVPQPPLAQGVGSRGRQRSRSRSDSLHLRRVSLSNIRRAELGNSNSAAGLAKAASIGPGDSVSVRNLRHPLTPEPQQEQQQQQQQEFLPVSAVGMLFSSSASSASSAAVAIPADAAPPAPLAPPAESTEAGAPEAIAEAATLVGQLRECAEALRGARAACAEDLDAARSELAAVRAEVAAVRAELIEARKAAEVVAAGAAAAAVATSSETNDPDEDVAVASMPASPLRYAPHLLLLPLAILVWAAEALVRRLRVDGGGGLWVPKWRTCRGDGEGILGSTPAPGGGGSLPVPLSRPSPVPWVRTIGIALAAVAASVARLADLAVTYGEGGGRVAVAMEPLRRRPEEAIKGKDSVGKMV</sequence>
<feature type="region of interest" description="Disordered" evidence="2">
    <location>
        <begin position="223"/>
        <end position="248"/>
    </location>
</feature>
<evidence type="ECO:0000313" key="3">
    <source>
        <dbReference type="EMBL" id="EJT73645.1"/>
    </source>
</evidence>
<dbReference type="HOGENOM" id="CLU_348845_0_0_1"/>
<protein>
    <submittedName>
        <fullName evidence="3 4">Uncharacterized protein</fullName>
    </submittedName>
</protein>
<evidence type="ECO:0000256" key="1">
    <source>
        <dbReference type="SAM" id="Coils"/>
    </source>
</evidence>
<reference evidence="3" key="2">
    <citation type="submission" date="2010-07" db="EMBL/GenBank/DDBJ databases">
        <authorList>
            <consortium name="The Broad Institute Genome Sequencing Platform"/>
            <consortium name="Broad Institute Genome Sequencing Center for Infectious Disease"/>
            <person name="Ma L.-J."/>
            <person name="Dead R."/>
            <person name="Young S."/>
            <person name="Zeng Q."/>
            <person name="Koehrsen M."/>
            <person name="Alvarado L."/>
            <person name="Berlin A."/>
            <person name="Chapman S.B."/>
            <person name="Chen Z."/>
            <person name="Freedman E."/>
            <person name="Gellesch M."/>
            <person name="Goldberg J."/>
            <person name="Griggs A."/>
            <person name="Gujja S."/>
            <person name="Heilman E.R."/>
            <person name="Heiman D."/>
            <person name="Hepburn T."/>
            <person name="Howarth C."/>
            <person name="Jen D."/>
            <person name="Larson L."/>
            <person name="Mehta T."/>
            <person name="Neiman D."/>
            <person name="Pearson M."/>
            <person name="Roberts A."/>
            <person name="Saif S."/>
            <person name="Shea T."/>
            <person name="Shenoy N."/>
            <person name="Sisk P."/>
            <person name="Stolte C."/>
            <person name="Sykes S."/>
            <person name="Walk T."/>
            <person name="White J."/>
            <person name="Yandava C."/>
            <person name="Haas B."/>
            <person name="Nusbaum C."/>
            <person name="Birren B."/>
        </authorList>
    </citation>
    <scope>NUCLEOTIDE SEQUENCE</scope>
    <source>
        <strain evidence="3">R3-111a-1</strain>
    </source>
</reference>
<dbReference type="OrthoDB" id="5241143at2759"/>